<comment type="caution">
    <text evidence="1">The sequence shown here is derived from an EMBL/GenBank/DDBJ whole genome shotgun (WGS) entry which is preliminary data.</text>
</comment>
<keyword evidence="2" id="KW-1185">Reference proteome</keyword>
<evidence type="ECO:0000313" key="1">
    <source>
        <dbReference type="EMBL" id="OMJ66212.1"/>
    </source>
</evidence>
<reference evidence="1 2" key="1">
    <citation type="submission" date="2016-11" db="EMBL/GenBank/DDBJ databases">
        <title>The macronuclear genome of Stentor coeruleus: a giant cell with tiny introns.</title>
        <authorList>
            <person name="Slabodnick M."/>
            <person name="Ruby J.G."/>
            <person name="Reiff S.B."/>
            <person name="Swart E.C."/>
            <person name="Gosai S."/>
            <person name="Prabakaran S."/>
            <person name="Witkowska E."/>
            <person name="Larue G.E."/>
            <person name="Fisher S."/>
            <person name="Freeman R.M."/>
            <person name="Gunawardena J."/>
            <person name="Chu W."/>
            <person name="Stover N.A."/>
            <person name="Gregory B.D."/>
            <person name="Nowacki M."/>
            <person name="Derisi J."/>
            <person name="Roy S.W."/>
            <person name="Marshall W.F."/>
            <person name="Sood P."/>
        </authorList>
    </citation>
    <scope>NUCLEOTIDE SEQUENCE [LARGE SCALE GENOMIC DNA]</scope>
    <source>
        <strain evidence="1">WM001</strain>
    </source>
</reference>
<evidence type="ECO:0000313" key="2">
    <source>
        <dbReference type="Proteomes" id="UP000187209"/>
    </source>
</evidence>
<protein>
    <submittedName>
        <fullName evidence="1">Uncharacterized protein</fullName>
    </submittedName>
</protein>
<dbReference type="EMBL" id="MPUH01001785">
    <property type="protein sequence ID" value="OMJ66212.1"/>
    <property type="molecule type" value="Genomic_DNA"/>
</dbReference>
<gene>
    <name evidence="1" type="ORF">SteCoe_37033</name>
</gene>
<sequence length="130" mass="14833">MAKGIRSKRLQKFKAMKRETVKKTIDAERLANLGVLPISKKNAFLHPNDPEAVFPQRRPKIGMDFRSDAIAPTETLVKSKKIFNQRIPYQKPEQMIGREPEAPEIYLGELGATLKGIEKNFNKKNAMKLD</sequence>
<dbReference type="Proteomes" id="UP000187209">
    <property type="component" value="Unassembled WGS sequence"/>
</dbReference>
<proteinExistence type="predicted"/>
<dbReference type="AlphaFoldDB" id="A0A1R2ANW1"/>
<accession>A0A1R2ANW1</accession>
<dbReference type="OrthoDB" id="439961at2759"/>
<organism evidence="1 2">
    <name type="scientific">Stentor coeruleus</name>
    <dbReference type="NCBI Taxonomy" id="5963"/>
    <lineage>
        <taxon>Eukaryota</taxon>
        <taxon>Sar</taxon>
        <taxon>Alveolata</taxon>
        <taxon>Ciliophora</taxon>
        <taxon>Postciliodesmatophora</taxon>
        <taxon>Heterotrichea</taxon>
        <taxon>Heterotrichida</taxon>
        <taxon>Stentoridae</taxon>
        <taxon>Stentor</taxon>
    </lineage>
</organism>
<name>A0A1R2ANW1_9CILI</name>